<reference evidence="1" key="1">
    <citation type="journal article" date="2021" name="Proc. Natl. Acad. Sci. U.S.A.">
        <title>A Catalog of Tens of Thousands of Viruses from Human Metagenomes Reveals Hidden Associations with Chronic Diseases.</title>
        <authorList>
            <person name="Tisza M.J."/>
            <person name="Buck C.B."/>
        </authorList>
    </citation>
    <scope>NUCLEOTIDE SEQUENCE</scope>
    <source>
        <strain evidence="1">CtXXl13</strain>
    </source>
</reference>
<protein>
    <submittedName>
        <fullName evidence="1">Uncharacterized protein</fullName>
    </submittedName>
</protein>
<evidence type="ECO:0000313" key="1">
    <source>
        <dbReference type="EMBL" id="DAF63253.1"/>
    </source>
</evidence>
<sequence>MDAKFFCLSKEDAKDPEKSGLKYAMSKRGEWKPCAVTDILSQINQYQSATSYVVINNIAYSIFKDYILIDENTRLYILKDRNLDTDRLS</sequence>
<accession>A0A8S5TIY6</accession>
<name>A0A8S5TIY6_9CAUD</name>
<dbReference type="EMBL" id="BK032836">
    <property type="protein sequence ID" value="DAF63253.1"/>
    <property type="molecule type" value="Genomic_DNA"/>
</dbReference>
<proteinExistence type="predicted"/>
<organism evidence="1">
    <name type="scientific">Myoviridae sp. ctXXl13</name>
    <dbReference type="NCBI Taxonomy" id="2827691"/>
    <lineage>
        <taxon>Viruses</taxon>
        <taxon>Duplodnaviria</taxon>
        <taxon>Heunggongvirae</taxon>
        <taxon>Uroviricota</taxon>
        <taxon>Caudoviricetes</taxon>
    </lineage>
</organism>